<evidence type="ECO:0000259" key="8">
    <source>
        <dbReference type="PROSITE" id="PS50109"/>
    </source>
</evidence>
<keyword evidence="7" id="KW-0472">Membrane</keyword>
<organism evidence="9 10">
    <name type="scientific">Marinobacter maroccanus</name>
    <dbReference type="NCBI Taxonomy" id="2055143"/>
    <lineage>
        <taxon>Bacteria</taxon>
        <taxon>Pseudomonadati</taxon>
        <taxon>Pseudomonadota</taxon>
        <taxon>Gammaproteobacteria</taxon>
        <taxon>Pseudomonadales</taxon>
        <taxon>Marinobacteraceae</taxon>
        <taxon>Marinobacter</taxon>
    </lineage>
</organism>
<feature type="transmembrane region" description="Helical" evidence="7">
    <location>
        <begin position="68"/>
        <end position="89"/>
    </location>
</feature>
<dbReference type="PANTHER" id="PTHR43711">
    <property type="entry name" value="TWO-COMPONENT HISTIDINE KINASE"/>
    <property type="match status" value="1"/>
</dbReference>
<dbReference type="InterPro" id="IPR050736">
    <property type="entry name" value="Sensor_HK_Regulatory"/>
</dbReference>
<dbReference type="Proteomes" id="UP000239917">
    <property type="component" value="Unassembled WGS sequence"/>
</dbReference>
<evidence type="ECO:0000256" key="7">
    <source>
        <dbReference type="SAM" id="Phobius"/>
    </source>
</evidence>
<dbReference type="PROSITE" id="PS50109">
    <property type="entry name" value="HIS_KIN"/>
    <property type="match status" value="1"/>
</dbReference>
<dbReference type="SMART" id="SM00387">
    <property type="entry name" value="HATPase_c"/>
    <property type="match status" value="1"/>
</dbReference>
<keyword evidence="7" id="KW-0812">Transmembrane</keyword>
<dbReference type="EC" id="2.7.13.3" evidence="2"/>
<proteinExistence type="predicted"/>
<feature type="transmembrane region" description="Helical" evidence="7">
    <location>
        <begin position="174"/>
        <end position="194"/>
    </location>
</feature>
<evidence type="ECO:0000256" key="3">
    <source>
        <dbReference type="ARBA" id="ARBA00022553"/>
    </source>
</evidence>
<evidence type="ECO:0000256" key="5">
    <source>
        <dbReference type="ARBA" id="ARBA00022777"/>
    </source>
</evidence>
<dbReference type="CDD" id="cd00082">
    <property type="entry name" value="HisKA"/>
    <property type="match status" value="1"/>
</dbReference>
<reference evidence="9 10" key="1">
    <citation type="submission" date="2018-01" db="EMBL/GenBank/DDBJ databases">
        <title>Complete genome sequences of the type strains of Marinobacter flavimaris and Marinobacter maroccanus.</title>
        <authorList>
            <person name="Palau M."/>
            <person name="Boujida N."/>
            <person name="Manresa A."/>
            <person name="Minana-Galbis D."/>
        </authorList>
    </citation>
    <scope>NUCLEOTIDE SEQUENCE [LARGE SCALE GENOMIC DNA]</scope>
    <source>
        <strain evidence="9 10">N4</strain>
    </source>
</reference>
<dbReference type="CDD" id="cd00075">
    <property type="entry name" value="HATPase"/>
    <property type="match status" value="1"/>
</dbReference>
<dbReference type="InterPro" id="IPR005467">
    <property type="entry name" value="His_kinase_dom"/>
</dbReference>
<keyword evidence="7" id="KW-1133">Transmembrane helix</keyword>
<evidence type="ECO:0000313" key="10">
    <source>
        <dbReference type="Proteomes" id="UP000239917"/>
    </source>
</evidence>
<sequence>MTTEQIEQQQAAGFRNLRFAPNLEEAYRQSRAGLIRQRARPVSVAGLFLFLVYAVMDVLTLPPELAQVTVSIRLAITCPVIALVVWLAYRPAPSDSTFERIYTLAYLLGGLSVVAIIAAARQLAFPLPYEGMILMLMFGYFAMGLPFSSASLVSLVLVISYLMIELWYGMSGSVIASNLFFLTTANIIGMVGAWTSEYRHRAHFLDRQLLDRLHRAAREESRRKTDLITAASHDLRQPLNVIDITLENLSPGKGGTRANSATRQLKDMIRHLRRLLGTVFDSARLNEGMVQADIRPTPLAPIFRDIGDLLADSLGNSEMNVEIDHGAGNLMVMADPALLSRVLQNLMFNAVQHSGGNGINLSAHRVDAQVLLEVSDNGTGVPPGLNDTLFSPYVRGHGQTDYPGLGLGLTIVREFVALMRGTCGVDTEPGQGSVFWVRLPAAVTATRVLGPDSRTPSGYEHQAG</sequence>
<dbReference type="SMART" id="SM00388">
    <property type="entry name" value="HisKA"/>
    <property type="match status" value="1"/>
</dbReference>
<dbReference type="GO" id="GO:0000155">
    <property type="term" value="F:phosphorelay sensor kinase activity"/>
    <property type="evidence" value="ECO:0007669"/>
    <property type="project" value="InterPro"/>
</dbReference>
<feature type="transmembrane region" description="Helical" evidence="7">
    <location>
        <begin position="38"/>
        <end position="56"/>
    </location>
</feature>
<dbReference type="Gene3D" id="3.30.565.10">
    <property type="entry name" value="Histidine kinase-like ATPase, C-terminal domain"/>
    <property type="match status" value="1"/>
</dbReference>
<evidence type="ECO:0000313" key="9">
    <source>
        <dbReference type="EMBL" id="PPI83383.1"/>
    </source>
</evidence>
<dbReference type="EMBL" id="PSSX01000014">
    <property type="protein sequence ID" value="PPI83383.1"/>
    <property type="molecule type" value="Genomic_DNA"/>
</dbReference>
<dbReference type="AlphaFoldDB" id="A0A2S5Z7N5"/>
<dbReference type="InterPro" id="IPR036097">
    <property type="entry name" value="HisK_dim/P_sf"/>
</dbReference>
<keyword evidence="3" id="KW-0597">Phosphoprotein</keyword>
<accession>A0A2S5Z7N5</accession>
<dbReference type="InterPro" id="IPR004358">
    <property type="entry name" value="Sig_transdc_His_kin-like_C"/>
</dbReference>
<keyword evidence="10" id="KW-1185">Reference proteome</keyword>
<gene>
    <name evidence="9" type="ORF">KEHDKFFH_14550</name>
</gene>
<dbReference type="InterPro" id="IPR003661">
    <property type="entry name" value="HisK_dim/P_dom"/>
</dbReference>
<comment type="catalytic activity">
    <reaction evidence="1">
        <text>ATP + protein L-histidine = ADP + protein N-phospho-L-histidine.</text>
        <dbReference type="EC" id="2.7.13.3"/>
    </reaction>
</comment>
<keyword evidence="4" id="KW-0808">Transferase</keyword>
<dbReference type="PANTHER" id="PTHR43711:SF1">
    <property type="entry name" value="HISTIDINE KINASE 1"/>
    <property type="match status" value="1"/>
</dbReference>
<comment type="caution">
    <text evidence="9">The sequence shown here is derived from an EMBL/GenBank/DDBJ whole genome shotgun (WGS) entry which is preliminary data.</text>
</comment>
<protein>
    <recommendedName>
        <fullName evidence="2">histidine kinase</fullName>
        <ecNumber evidence="2">2.7.13.3</ecNumber>
    </recommendedName>
</protein>
<dbReference type="Pfam" id="PF00512">
    <property type="entry name" value="HisKA"/>
    <property type="match status" value="1"/>
</dbReference>
<dbReference type="InterPro" id="IPR036890">
    <property type="entry name" value="HATPase_C_sf"/>
</dbReference>
<dbReference type="Pfam" id="PF02518">
    <property type="entry name" value="HATPase_c"/>
    <property type="match status" value="1"/>
</dbReference>
<evidence type="ECO:0000256" key="4">
    <source>
        <dbReference type="ARBA" id="ARBA00022679"/>
    </source>
</evidence>
<keyword evidence="5 9" id="KW-0418">Kinase</keyword>
<dbReference type="PRINTS" id="PR00344">
    <property type="entry name" value="BCTRLSENSOR"/>
</dbReference>
<dbReference type="SUPFAM" id="SSF55874">
    <property type="entry name" value="ATPase domain of HSP90 chaperone/DNA topoisomerase II/histidine kinase"/>
    <property type="match status" value="1"/>
</dbReference>
<feature type="domain" description="Histidine kinase" evidence="8">
    <location>
        <begin position="230"/>
        <end position="443"/>
    </location>
</feature>
<dbReference type="Gene3D" id="1.10.287.130">
    <property type="match status" value="1"/>
</dbReference>
<dbReference type="InterPro" id="IPR003594">
    <property type="entry name" value="HATPase_dom"/>
</dbReference>
<name>A0A2S5Z7N5_9GAMM</name>
<dbReference type="OrthoDB" id="9764438at2"/>
<dbReference type="RefSeq" id="WP_104322572.1">
    <property type="nucleotide sequence ID" value="NZ_PSSX01000014.1"/>
</dbReference>
<evidence type="ECO:0000256" key="2">
    <source>
        <dbReference type="ARBA" id="ARBA00012438"/>
    </source>
</evidence>
<keyword evidence="6" id="KW-0902">Two-component regulatory system</keyword>
<evidence type="ECO:0000256" key="6">
    <source>
        <dbReference type="ARBA" id="ARBA00023012"/>
    </source>
</evidence>
<evidence type="ECO:0000256" key="1">
    <source>
        <dbReference type="ARBA" id="ARBA00000085"/>
    </source>
</evidence>
<feature type="transmembrane region" description="Helical" evidence="7">
    <location>
        <begin position="132"/>
        <end position="162"/>
    </location>
</feature>
<dbReference type="SUPFAM" id="SSF47384">
    <property type="entry name" value="Homodimeric domain of signal transducing histidine kinase"/>
    <property type="match status" value="1"/>
</dbReference>
<feature type="transmembrane region" description="Helical" evidence="7">
    <location>
        <begin position="101"/>
        <end position="120"/>
    </location>
</feature>